<keyword evidence="2" id="KW-1185">Reference proteome</keyword>
<protein>
    <submittedName>
        <fullName evidence="1">Uncharacterized protein</fullName>
    </submittedName>
</protein>
<evidence type="ECO:0000313" key="1">
    <source>
        <dbReference type="EMBL" id="MDP5274476.1"/>
    </source>
</evidence>
<gene>
    <name evidence="1" type="ORF">Q5Y73_10175</name>
</gene>
<accession>A0ABT9IYN2</accession>
<reference evidence="1 2" key="1">
    <citation type="submission" date="2023-08" db="EMBL/GenBank/DDBJ databases">
        <authorList>
            <person name="Park J.-S."/>
        </authorList>
    </citation>
    <scope>NUCLEOTIDE SEQUENCE [LARGE SCALE GENOMIC DNA]</scope>
    <source>
        <strain evidence="1 2">2205SS18-9</strain>
    </source>
</reference>
<dbReference type="Proteomes" id="UP001231941">
    <property type="component" value="Unassembled WGS sequence"/>
</dbReference>
<dbReference type="Gene3D" id="2.30.110.10">
    <property type="entry name" value="Electron Transport, Fmn-binding Protein, Chain A"/>
    <property type="match status" value="1"/>
</dbReference>
<comment type="caution">
    <text evidence="1">The sequence shown here is derived from an EMBL/GenBank/DDBJ whole genome shotgun (WGS) entry which is preliminary data.</text>
</comment>
<name>A0ABT9IYN2_9BACL</name>
<organism evidence="1 2">
    <name type="scientific">Chengkuizengella axinellae</name>
    <dbReference type="NCBI Taxonomy" id="3064388"/>
    <lineage>
        <taxon>Bacteria</taxon>
        <taxon>Bacillati</taxon>
        <taxon>Bacillota</taxon>
        <taxon>Bacilli</taxon>
        <taxon>Bacillales</taxon>
        <taxon>Paenibacillaceae</taxon>
        <taxon>Chengkuizengella</taxon>
    </lineage>
</organism>
<evidence type="ECO:0000313" key="2">
    <source>
        <dbReference type="Proteomes" id="UP001231941"/>
    </source>
</evidence>
<dbReference type="RefSeq" id="WP_305991784.1">
    <property type="nucleotide sequence ID" value="NZ_JAVAMP010000003.1"/>
</dbReference>
<sequence length="62" mass="6947">MSDTTLSGEERLKQKFGTGGILTGTKITDLTRRYMESLEFFFMATADQKGNCDCSFRGGFHL</sequence>
<dbReference type="EMBL" id="JAVAMP010000003">
    <property type="protein sequence ID" value="MDP5274476.1"/>
    <property type="molecule type" value="Genomic_DNA"/>
</dbReference>
<proteinExistence type="predicted"/>
<dbReference type="InterPro" id="IPR012349">
    <property type="entry name" value="Split_barrel_FMN-bd"/>
</dbReference>